<sequence length="271" mass="30202">MRHILVPTDFSKAADNATAYAAILATEFGARITLAYIHSMPMDPMRIGEVSAELYRDGEAHMNALAERLRQQGLAVEVRMELGTPAARLKSIIQHSDTDLVVMGCQGEHYIPAKFFGSTTTELMDEVAVPILAVPGDFAPAFPQKMVWTTDEISVRRAETLYPLFDLVDRAGTELKVFHYRGSKPKAFPEDRVKELLSDVRYDLFTQSNDGASVDQAIRGFVRTVAADLLAIVHRDSHWLSRVLMSSNTRRAVWTSAVPILVLQEQLSFAH</sequence>
<dbReference type="PRINTS" id="PR01438">
    <property type="entry name" value="UNVRSLSTRESS"/>
</dbReference>
<feature type="domain" description="UspA" evidence="2">
    <location>
        <begin position="1"/>
        <end position="135"/>
    </location>
</feature>
<evidence type="ECO:0000313" key="3">
    <source>
        <dbReference type="EMBL" id="MBB4079092.1"/>
    </source>
</evidence>
<dbReference type="PANTHER" id="PTHR46268">
    <property type="entry name" value="STRESS RESPONSE PROTEIN NHAX"/>
    <property type="match status" value="1"/>
</dbReference>
<dbReference type="SUPFAM" id="SSF52402">
    <property type="entry name" value="Adenine nucleotide alpha hydrolases-like"/>
    <property type="match status" value="2"/>
</dbReference>
<name>A0A840E5U9_9BACT</name>
<gene>
    <name evidence="3" type="ORF">GGR28_001709</name>
</gene>
<comment type="similarity">
    <text evidence="1">Belongs to the universal stress protein A family.</text>
</comment>
<proteinExistence type="inferred from homology"/>
<dbReference type="EMBL" id="JACIFF010000003">
    <property type="protein sequence ID" value="MBB4079092.1"/>
    <property type="molecule type" value="Genomic_DNA"/>
</dbReference>
<evidence type="ECO:0000313" key="4">
    <source>
        <dbReference type="Proteomes" id="UP000576209"/>
    </source>
</evidence>
<dbReference type="Gene3D" id="3.40.50.12370">
    <property type="match status" value="1"/>
</dbReference>
<organism evidence="3 4">
    <name type="scientific">Neolewinella aquimaris</name>
    <dbReference type="NCBI Taxonomy" id="1835722"/>
    <lineage>
        <taxon>Bacteria</taxon>
        <taxon>Pseudomonadati</taxon>
        <taxon>Bacteroidota</taxon>
        <taxon>Saprospiria</taxon>
        <taxon>Saprospirales</taxon>
        <taxon>Lewinellaceae</taxon>
        <taxon>Neolewinella</taxon>
    </lineage>
</organism>
<evidence type="ECO:0000256" key="1">
    <source>
        <dbReference type="ARBA" id="ARBA00008791"/>
    </source>
</evidence>
<dbReference type="CDD" id="cd00293">
    <property type="entry name" value="USP-like"/>
    <property type="match status" value="1"/>
</dbReference>
<dbReference type="Proteomes" id="UP000576209">
    <property type="component" value="Unassembled WGS sequence"/>
</dbReference>
<reference evidence="3 4" key="1">
    <citation type="submission" date="2020-08" db="EMBL/GenBank/DDBJ databases">
        <title>Genomic Encyclopedia of Type Strains, Phase IV (KMG-IV): sequencing the most valuable type-strain genomes for metagenomic binning, comparative biology and taxonomic classification.</title>
        <authorList>
            <person name="Goeker M."/>
        </authorList>
    </citation>
    <scope>NUCLEOTIDE SEQUENCE [LARGE SCALE GENOMIC DNA]</scope>
    <source>
        <strain evidence="3 4">DSM 105137</strain>
    </source>
</reference>
<keyword evidence="4" id="KW-1185">Reference proteome</keyword>
<dbReference type="Pfam" id="PF00582">
    <property type="entry name" value="Usp"/>
    <property type="match status" value="1"/>
</dbReference>
<protein>
    <submittedName>
        <fullName evidence="3">Nucleotide-binding universal stress UspA family protein</fullName>
    </submittedName>
</protein>
<accession>A0A840E5U9</accession>
<evidence type="ECO:0000259" key="2">
    <source>
        <dbReference type="Pfam" id="PF00582"/>
    </source>
</evidence>
<dbReference type="InterPro" id="IPR006015">
    <property type="entry name" value="Universal_stress_UspA"/>
</dbReference>
<dbReference type="RefSeq" id="WP_183495331.1">
    <property type="nucleotide sequence ID" value="NZ_JACIFF010000003.1"/>
</dbReference>
<dbReference type="PANTHER" id="PTHR46268:SF6">
    <property type="entry name" value="UNIVERSAL STRESS PROTEIN UP12"/>
    <property type="match status" value="1"/>
</dbReference>
<comment type="caution">
    <text evidence="3">The sequence shown here is derived from an EMBL/GenBank/DDBJ whole genome shotgun (WGS) entry which is preliminary data.</text>
</comment>
<dbReference type="InterPro" id="IPR006016">
    <property type="entry name" value="UspA"/>
</dbReference>
<dbReference type="AlphaFoldDB" id="A0A840E5U9"/>